<keyword evidence="3" id="KW-1185">Reference proteome</keyword>
<evidence type="ECO:0000313" key="2">
    <source>
        <dbReference type="EMBL" id="MFI0909367.1"/>
    </source>
</evidence>
<accession>A0ABW7SZX7</accession>
<dbReference type="RefSeq" id="WP_397611957.1">
    <property type="nucleotide sequence ID" value="NZ_JBIRRB010000001.1"/>
</dbReference>
<protein>
    <submittedName>
        <fullName evidence="2">Uncharacterized protein</fullName>
    </submittedName>
</protein>
<evidence type="ECO:0000256" key="1">
    <source>
        <dbReference type="SAM" id="MobiDB-lite"/>
    </source>
</evidence>
<dbReference type="EMBL" id="JBIRRB010000001">
    <property type="protein sequence ID" value="MFI0909367.1"/>
    <property type="molecule type" value="Genomic_DNA"/>
</dbReference>
<feature type="region of interest" description="Disordered" evidence="1">
    <location>
        <begin position="1"/>
        <end position="21"/>
    </location>
</feature>
<reference evidence="2 3" key="1">
    <citation type="submission" date="2024-10" db="EMBL/GenBank/DDBJ databases">
        <title>The Natural Products Discovery Center: Release of the First 8490 Sequenced Strains for Exploring Actinobacteria Biosynthetic Diversity.</title>
        <authorList>
            <person name="Kalkreuter E."/>
            <person name="Kautsar S.A."/>
            <person name="Yang D."/>
            <person name="Bader C.D."/>
            <person name="Teijaro C.N."/>
            <person name="Fluegel L."/>
            <person name="Davis C.M."/>
            <person name="Simpson J.R."/>
            <person name="Lauterbach L."/>
            <person name="Steele A.D."/>
            <person name="Gui C."/>
            <person name="Meng S."/>
            <person name="Li G."/>
            <person name="Viehrig K."/>
            <person name="Ye F."/>
            <person name="Su P."/>
            <person name="Kiefer A.F."/>
            <person name="Nichols A."/>
            <person name="Cepeda A.J."/>
            <person name="Yan W."/>
            <person name="Fan B."/>
            <person name="Jiang Y."/>
            <person name="Adhikari A."/>
            <person name="Zheng C.-J."/>
            <person name="Schuster L."/>
            <person name="Cowan T.M."/>
            <person name="Smanski M.J."/>
            <person name="Chevrette M.G."/>
            <person name="De Carvalho L.P.S."/>
            <person name="Shen B."/>
        </authorList>
    </citation>
    <scope>NUCLEOTIDE SEQUENCE [LARGE SCALE GENOMIC DNA]</scope>
    <source>
        <strain evidence="2 3">NPDC020979</strain>
    </source>
</reference>
<evidence type="ECO:0000313" key="3">
    <source>
        <dbReference type="Proteomes" id="UP001611162"/>
    </source>
</evidence>
<sequence length="40" mass="4163">MDNQRSVDAQVAELNGPGRERRRALSIVGGQATVHGASTG</sequence>
<name>A0ABW7SZX7_9ACTN</name>
<organism evidence="2 3">
    <name type="scientific">Streptomyces abikoensis</name>
    <dbReference type="NCBI Taxonomy" id="97398"/>
    <lineage>
        <taxon>Bacteria</taxon>
        <taxon>Bacillati</taxon>
        <taxon>Actinomycetota</taxon>
        <taxon>Actinomycetes</taxon>
        <taxon>Kitasatosporales</taxon>
        <taxon>Streptomycetaceae</taxon>
        <taxon>Streptomyces</taxon>
    </lineage>
</organism>
<comment type="caution">
    <text evidence="2">The sequence shown here is derived from an EMBL/GenBank/DDBJ whole genome shotgun (WGS) entry which is preliminary data.</text>
</comment>
<dbReference type="Proteomes" id="UP001611162">
    <property type="component" value="Unassembled WGS sequence"/>
</dbReference>
<gene>
    <name evidence="2" type="ORF">ACH4TF_02800</name>
</gene>
<proteinExistence type="predicted"/>